<dbReference type="PANTHER" id="PTHR42923">
    <property type="entry name" value="PROTOPORPHYRINOGEN OXIDASE"/>
    <property type="match status" value="1"/>
</dbReference>
<dbReference type="InterPro" id="IPR036188">
    <property type="entry name" value="FAD/NAD-bd_sf"/>
</dbReference>
<evidence type="ECO:0000313" key="3">
    <source>
        <dbReference type="Proteomes" id="UP000198922"/>
    </source>
</evidence>
<proteinExistence type="predicted"/>
<feature type="domain" description="Amine oxidase" evidence="1">
    <location>
        <begin position="23"/>
        <end position="384"/>
    </location>
</feature>
<dbReference type="InterPro" id="IPR050464">
    <property type="entry name" value="Zeta_carotene_desat/Oxidored"/>
</dbReference>
<protein>
    <submittedName>
        <fullName evidence="2">Protoporphyrinogen oxidase</fullName>
    </submittedName>
</protein>
<dbReference type="PANTHER" id="PTHR42923:SF46">
    <property type="entry name" value="AMINE OXIDASE"/>
    <property type="match status" value="1"/>
</dbReference>
<dbReference type="Gene3D" id="3.50.50.60">
    <property type="entry name" value="FAD/NAD(P)-binding domain"/>
    <property type="match status" value="1"/>
</dbReference>
<dbReference type="STRING" id="521013.SAMN04488567_3614"/>
<dbReference type="AlphaFoldDB" id="A0A1G7J1S1"/>
<evidence type="ECO:0000259" key="1">
    <source>
        <dbReference type="Pfam" id="PF01593"/>
    </source>
</evidence>
<dbReference type="NCBIfam" id="NF005560">
    <property type="entry name" value="PRK07233.1"/>
    <property type="match status" value="1"/>
</dbReference>
<dbReference type="InterPro" id="IPR002937">
    <property type="entry name" value="Amino_oxidase"/>
</dbReference>
<dbReference type="EMBL" id="FNAT01000008">
    <property type="protein sequence ID" value="SDF18927.1"/>
    <property type="molecule type" value="Genomic_DNA"/>
</dbReference>
<sequence>MNGAGMKEQDMQGARIAIVGGGITGLTTAYRLRESGAEVTLIEAGDRLGGLAAGFDLAGHRVEQAYHFLYRTDEHILGLVDELGLKDKLRYHKSSVSTYYDGKLWPMEGPLDLIRFTPLKFVDRIRAGLSVLWLQRTKDWKRFENVTALDWLRRHAGRRVCDVIWEPLLRGKFDKYYDRVTMSWLWGRILQRVDSRDPELGGEALGYFEGGFNTLIRALEEPVRAAGTEVLLKTPVGGITHDAETDEVVLDLPGGARRFDRVLLTVPSGVAAKMIATSEPRDPDYFARLRSIDYLDAVVHVFASRQKFTRFYWHNVNTPDAPFVVFLSLTNLVGAERFDGLNIYYIGAYVPPEHAYATTPDPDLKSLWYDQIHEMFPEFDRGEVVDDALFRLRNAQHIVDLGFAENKLLDHETPCPGVILCNFSQIYPMDRGTNYAVRDGNRMAEMLARDLADRPVRRPAAPSARGLAAAAAS</sequence>
<dbReference type="Gene3D" id="3.90.660.20">
    <property type="entry name" value="Protoporphyrinogen oxidase, mitochondrial, domain 2"/>
    <property type="match status" value="1"/>
</dbReference>
<keyword evidence="3" id="KW-1185">Reference proteome</keyword>
<name>A0A1G7J1S1_9RHOB</name>
<accession>A0A1G7J1S1</accession>
<gene>
    <name evidence="2" type="ORF">SAMN04488567_3614</name>
</gene>
<dbReference type="Proteomes" id="UP000198922">
    <property type="component" value="Unassembled WGS sequence"/>
</dbReference>
<dbReference type="Gene3D" id="1.10.3110.10">
    <property type="entry name" value="protoporphyrinogen ix oxidase, domain 3"/>
    <property type="match status" value="1"/>
</dbReference>
<dbReference type="OrthoDB" id="9803192at2"/>
<dbReference type="GO" id="GO:0016491">
    <property type="term" value="F:oxidoreductase activity"/>
    <property type="evidence" value="ECO:0007669"/>
    <property type="project" value="InterPro"/>
</dbReference>
<evidence type="ECO:0000313" key="2">
    <source>
        <dbReference type="EMBL" id="SDF18927.1"/>
    </source>
</evidence>
<reference evidence="3" key="1">
    <citation type="submission" date="2016-10" db="EMBL/GenBank/DDBJ databases">
        <authorList>
            <person name="Varghese N."/>
            <person name="Submissions S."/>
        </authorList>
    </citation>
    <scope>NUCLEOTIDE SEQUENCE [LARGE SCALE GENOMIC DNA]</scope>
    <source>
        <strain evidence="3">DSM 21424</strain>
    </source>
</reference>
<organism evidence="2 3">
    <name type="scientific">Limimaricola pyoseonensis</name>
    <dbReference type="NCBI Taxonomy" id="521013"/>
    <lineage>
        <taxon>Bacteria</taxon>
        <taxon>Pseudomonadati</taxon>
        <taxon>Pseudomonadota</taxon>
        <taxon>Alphaproteobacteria</taxon>
        <taxon>Rhodobacterales</taxon>
        <taxon>Paracoccaceae</taxon>
        <taxon>Limimaricola</taxon>
    </lineage>
</organism>
<dbReference type="SUPFAM" id="SSF51905">
    <property type="entry name" value="FAD/NAD(P)-binding domain"/>
    <property type="match status" value="1"/>
</dbReference>
<dbReference type="Pfam" id="PF01593">
    <property type="entry name" value="Amino_oxidase"/>
    <property type="match status" value="1"/>
</dbReference>